<dbReference type="Proteomes" id="UP000267469">
    <property type="component" value="Unassembled WGS sequence"/>
</dbReference>
<accession>A0A3N0D0L6</accession>
<dbReference type="OrthoDB" id="1360610at2"/>
<evidence type="ECO:0000256" key="1">
    <source>
        <dbReference type="SAM" id="SignalP"/>
    </source>
</evidence>
<gene>
    <name evidence="2" type="ORF">ED312_22690</name>
</gene>
<dbReference type="AlphaFoldDB" id="A0A3N0D0L6"/>
<comment type="caution">
    <text evidence="2">The sequence shown here is derived from an EMBL/GenBank/DDBJ whole genome shotgun (WGS) entry which is preliminary data.</text>
</comment>
<protein>
    <submittedName>
        <fullName evidence="2">Uncharacterized protein</fullName>
    </submittedName>
</protein>
<evidence type="ECO:0000313" key="2">
    <source>
        <dbReference type="EMBL" id="RNL69207.1"/>
    </source>
</evidence>
<reference evidence="2 3" key="1">
    <citation type="submission" date="2018-10" db="EMBL/GenBank/DDBJ databases">
        <title>Sinomicrobium pectinilyticum sp. nov., a pectinase-producing bacterium isolated from alkaline and saline soil, and emended description of the genus Sinomicrobium.</title>
        <authorList>
            <person name="Cheng B."/>
            <person name="Li C."/>
            <person name="Lai Q."/>
            <person name="Du M."/>
            <person name="Shao Z."/>
            <person name="Xu P."/>
            <person name="Yang C."/>
        </authorList>
    </citation>
    <scope>NUCLEOTIDE SEQUENCE [LARGE SCALE GENOMIC DNA]</scope>
    <source>
        <strain evidence="2 3">5DNS001</strain>
    </source>
</reference>
<evidence type="ECO:0000313" key="3">
    <source>
        <dbReference type="Proteomes" id="UP000267469"/>
    </source>
</evidence>
<dbReference type="EMBL" id="RJTM01000185">
    <property type="protein sequence ID" value="RNL69207.1"/>
    <property type="molecule type" value="Genomic_DNA"/>
</dbReference>
<dbReference type="RefSeq" id="WP_123218307.1">
    <property type="nucleotide sequence ID" value="NZ_RJTM01000185.1"/>
</dbReference>
<proteinExistence type="predicted"/>
<keyword evidence="1" id="KW-0732">Signal</keyword>
<dbReference type="PROSITE" id="PS51257">
    <property type="entry name" value="PROKAR_LIPOPROTEIN"/>
    <property type="match status" value="1"/>
</dbReference>
<organism evidence="2 3">
    <name type="scientific">Sinomicrobium pectinilyticum</name>
    <dbReference type="NCBI Taxonomy" id="1084421"/>
    <lineage>
        <taxon>Bacteria</taxon>
        <taxon>Pseudomonadati</taxon>
        <taxon>Bacteroidota</taxon>
        <taxon>Flavobacteriia</taxon>
        <taxon>Flavobacteriales</taxon>
        <taxon>Flavobacteriaceae</taxon>
        <taxon>Sinomicrobium</taxon>
    </lineage>
</organism>
<sequence>MMRFFVIMVFFNVLIMSSCTSQIDIEKLQYGENVVEVLKKVEDKKRDRDVQHGVLCYRTEELDHFKYGDVTFSKYTVEDGYSSDYSYIDVYVDSYESNKYLGVTLQIANEKEAVRFINYLEKTKGEPEVLYSEEDINENFGKVYVWQDDIKDQVILLEQRSNIIKNDNRYIETRCVIAQKDVRVENSTNPDVFTLLEQFKMSY</sequence>
<keyword evidence="3" id="KW-1185">Reference proteome</keyword>
<feature type="chain" id="PRO_5017976593" evidence="1">
    <location>
        <begin position="22"/>
        <end position="203"/>
    </location>
</feature>
<feature type="signal peptide" evidence="1">
    <location>
        <begin position="1"/>
        <end position="21"/>
    </location>
</feature>
<name>A0A3N0D0L6_SINP1</name>